<dbReference type="SUPFAM" id="SSF56954">
    <property type="entry name" value="Outer membrane efflux proteins (OEP)"/>
    <property type="match status" value="1"/>
</dbReference>
<dbReference type="Gene3D" id="1.20.1600.10">
    <property type="entry name" value="Outer membrane efflux proteins (OEP)"/>
    <property type="match status" value="1"/>
</dbReference>
<dbReference type="PANTHER" id="PTHR30203:SF24">
    <property type="entry name" value="BLR4935 PROTEIN"/>
    <property type="match status" value="1"/>
</dbReference>
<dbReference type="Proteomes" id="UP000278587">
    <property type="component" value="Unassembled WGS sequence"/>
</dbReference>
<comment type="caution">
    <text evidence="10">The sequence shown here is derived from an EMBL/GenBank/DDBJ whole genome shotgun (WGS) entry which is preliminary data.</text>
</comment>
<dbReference type="GO" id="GO:0015562">
    <property type="term" value="F:efflux transmembrane transporter activity"/>
    <property type="evidence" value="ECO:0007669"/>
    <property type="project" value="InterPro"/>
</dbReference>
<comment type="subcellular location">
    <subcellularLocation>
        <location evidence="1">Cell outer membrane</location>
    </subcellularLocation>
</comment>
<evidence type="ECO:0000256" key="6">
    <source>
        <dbReference type="ARBA" id="ARBA00023139"/>
    </source>
</evidence>
<proteinExistence type="inferred from homology"/>
<dbReference type="GO" id="GO:0016020">
    <property type="term" value="C:membrane"/>
    <property type="evidence" value="ECO:0007669"/>
    <property type="project" value="UniProtKB-SubCell"/>
</dbReference>
<protein>
    <submittedName>
        <fullName evidence="10">Heavy metal RND efflux outer membrane protein</fullName>
    </submittedName>
</protein>
<feature type="signal peptide" evidence="9">
    <location>
        <begin position="1"/>
        <end position="27"/>
    </location>
</feature>
<organism evidence="10 11">
    <name type="scientific">Pseudomonas caricapapayae</name>
    <dbReference type="NCBI Taxonomy" id="46678"/>
    <lineage>
        <taxon>Bacteria</taxon>
        <taxon>Pseudomonadati</taxon>
        <taxon>Pseudomonadota</taxon>
        <taxon>Gammaproteobacteria</taxon>
        <taxon>Pseudomonadales</taxon>
        <taxon>Pseudomonadaceae</taxon>
        <taxon>Pseudomonas</taxon>
    </lineage>
</organism>
<keyword evidence="3" id="KW-1134">Transmembrane beta strand</keyword>
<dbReference type="EMBL" id="RBOC01000160">
    <property type="protein sequence ID" value="RMM06079.1"/>
    <property type="molecule type" value="Genomic_DNA"/>
</dbReference>
<evidence type="ECO:0000256" key="7">
    <source>
        <dbReference type="ARBA" id="ARBA00023237"/>
    </source>
</evidence>
<dbReference type="InterPro" id="IPR003423">
    <property type="entry name" value="OMP_efflux"/>
</dbReference>
<dbReference type="InterPro" id="IPR010131">
    <property type="entry name" value="MdtP/NodT-like"/>
</dbReference>
<keyword evidence="4" id="KW-0812">Transmembrane</keyword>
<dbReference type="PANTHER" id="PTHR30203">
    <property type="entry name" value="OUTER MEMBRANE CATION EFFLUX PROTEIN"/>
    <property type="match status" value="1"/>
</dbReference>
<name>A0A3M3B0E0_9PSED</name>
<evidence type="ECO:0000256" key="3">
    <source>
        <dbReference type="ARBA" id="ARBA00022452"/>
    </source>
</evidence>
<evidence type="ECO:0000256" key="1">
    <source>
        <dbReference type="ARBA" id="ARBA00004442"/>
    </source>
</evidence>
<evidence type="ECO:0000256" key="4">
    <source>
        <dbReference type="ARBA" id="ARBA00022692"/>
    </source>
</evidence>
<dbReference type="Pfam" id="PF02321">
    <property type="entry name" value="OEP"/>
    <property type="match status" value="2"/>
</dbReference>
<reference evidence="10 11" key="1">
    <citation type="submission" date="2018-08" db="EMBL/GenBank/DDBJ databases">
        <title>Recombination of ecologically and evolutionarily significant loci maintains genetic cohesion in the Pseudomonas syringae species complex.</title>
        <authorList>
            <person name="Dillon M."/>
            <person name="Thakur S."/>
            <person name="Almeida R.N.D."/>
            <person name="Weir B.S."/>
            <person name="Guttman D.S."/>
        </authorList>
    </citation>
    <scope>NUCLEOTIDE SEQUENCE [LARGE SCALE GENOMIC DNA]</scope>
    <source>
        <strain evidence="10 11">ICMP 4086</strain>
    </source>
</reference>
<sequence>MGRGSGMRAAVLCLLLLPLAAPGIAAAQGISLAQALEAAFARNPELAAAQWEIGVAEGDRQQAGLIPNPVVSWEVEDTRRETSTTTVMLSQALELGGKRGARIEVASKGQDAARLELERRGNELRAEVVQAFYAAARAQAGLDLARQSRTLAERGLQVAEGRVRAGKVSPVEATRAQVQLAETDLLVRRAETLKINSNRELARTTGSPVAAFERLDYTDLSPGKRPPTAKILTAINQSAELRLAQAQIEHREAALGSERAKRIPDLTVSVGSQYSREERERVNVVGLSMPLPLFDRNQGNVLAASRRADQSRDLRNAVELKLRTQTQSALDQWSTAAQEVESFDQVILPAAQRAVDTATRGFEMGKFGFLEVLDAQRTLISARSQYLESLATATEARVAVERIHGDLNRFSVNP</sequence>
<evidence type="ECO:0000256" key="2">
    <source>
        <dbReference type="ARBA" id="ARBA00007613"/>
    </source>
</evidence>
<evidence type="ECO:0000256" key="9">
    <source>
        <dbReference type="SAM" id="SignalP"/>
    </source>
</evidence>
<keyword evidence="9" id="KW-0732">Signal</keyword>
<keyword evidence="7" id="KW-0998">Cell outer membrane</keyword>
<gene>
    <name evidence="10" type="ORF">ALQ84_04983</name>
</gene>
<evidence type="ECO:0000313" key="10">
    <source>
        <dbReference type="EMBL" id="RMM06079.1"/>
    </source>
</evidence>
<evidence type="ECO:0000256" key="8">
    <source>
        <dbReference type="ARBA" id="ARBA00023288"/>
    </source>
</evidence>
<evidence type="ECO:0000256" key="5">
    <source>
        <dbReference type="ARBA" id="ARBA00023136"/>
    </source>
</evidence>
<keyword evidence="5" id="KW-0472">Membrane</keyword>
<evidence type="ECO:0000313" key="11">
    <source>
        <dbReference type="Proteomes" id="UP000278587"/>
    </source>
</evidence>
<keyword evidence="6" id="KW-0564">Palmitate</keyword>
<comment type="similarity">
    <text evidence="2">Belongs to the outer membrane factor (OMF) (TC 1.B.17) family.</text>
</comment>
<feature type="chain" id="PRO_5018193893" evidence="9">
    <location>
        <begin position="28"/>
        <end position="414"/>
    </location>
</feature>
<dbReference type="AlphaFoldDB" id="A0A3M3B0E0"/>
<accession>A0A3M3B0E0</accession>
<keyword evidence="8" id="KW-0449">Lipoprotein</keyword>